<evidence type="ECO:0000256" key="1">
    <source>
        <dbReference type="SAM" id="Phobius"/>
    </source>
</evidence>
<evidence type="ECO:0000313" key="2">
    <source>
        <dbReference type="EMBL" id="ANY77111.1"/>
    </source>
</evidence>
<feature type="transmembrane region" description="Helical" evidence="1">
    <location>
        <begin position="211"/>
        <end position="236"/>
    </location>
</feature>
<reference evidence="2" key="1">
    <citation type="submission" date="2016-07" db="EMBL/GenBank/DDBJ databases">
        <title>Microvirga ossetica sp. nov. a new species of rhizobia isolated from root nodules of the legume species Vicia alpestris Steven originated from North Ossetia region in the Caucasus.</title>
        <authorList>
            <person name="Safronova V.I."/>
            <person name="Kuznetsova I.G."/>
            <person name="Sazanova A.L."/>
            <person name="Belimov A."/>
            <person name="Andronov E."/>
            <person name="Osledkin Y.S."/>
            <person name="Onishchuk O.P."/>
            <person name="Kurchak O.N."/>
            <person name="Shaposhnikov A.I."/>
            <person name="Willems A."/>
            <person name="Tikhonovich I.A."/>
        </authorList>
    </citation>
    <scope>NUCLEOTIDE SEQUENCE [LARGE SCALE GENOMIC DNA]</scope>
    <source>
        <strain evidence="2">V5/3M</strain>
    </source>
</reference>
<keyword evidence="1" id="KW-1133">Transmembrane helix</keyword>
<gene>
    <name evidence="2" type="ORF">BB934_01825</name>
</gene>
<dbReference type="RefSeq" id="WP_099508112.1">
    <property type="nucleotide sequence ID" value="NZ_CP016616.1"/>
</dbReference>
<accession>A0A1B2EAX5</accession>
<keyword evidence="1" id="KW-0812">Transmembrane</keyword>
<dbReference type="OrthoDB" id="8456890at2"/>
<protein>
    <submittedName>
        <fullName evidence="2">Uncharacterized protein</fullName>
    </submittedName>
</protein>
<keyword evidence="1" id="KW-0472">Membrane</keyword>
<feature type="transmembrane region" description="Helical" evidence="1">
    <location>
        <begin position="242"/>
        <end position="261"/>
    </location>
</feature>
<sequence length="286" mass="32891">MTDTETLTKEDALAFTKVWIDNRLEPTKDRWAFSEANWLMQQLAARCIAETLREGGDEVMLQDRLAFVYDLLRSVRLNAQRKDVKNLTCKNREDLDETQQRIVENARHEIWRRHDPKRAFNEGLKSEHMPSIHKQVIWTRFAEYLDKPWLRHPVLDWVFVDMLVSAEIALYGEHIKQFVMPFPRDAIGMNSDYLRSQGNLEKMRELNRTAILGRALWNVVCTWILPPVAIGAAFYFGWSTTGMMLLGLYLLIIAIGLGAEAGTGVKKLLGKEVPQSPSDAAMSIML</sequence>
<dbReference type="KEGG" id="moc:BB934_01825"/>
<proteinExistence type="predicted"/>
<dbReference type="AlphaFoldDB" id="A0A1B2EAX5"/>
<organism evidence="2">
    <name type="scientific">Microvirga ossetica</name>
    <dbReference type="NCBI Taxonomy" id="1882682"/>
    <lineage>
        <taxon>Bacteria</taxon>
        <taxon>Pseudomonadati</taxon>
        <taxon>Pseudomonadota</taxon>
        <taxon>Alphaproteobacteria</taxon>
        <taxon>Hyphomicrobiales</taxon>
        <taxon>Methylobacteriaceae</taxon>
        <taxon>Microvirga</taxon>
    </lineage>
</organism>
<dbReference type="EMBL" id="CP016616">
    <property type="protein sequence ID" value="ANY77111.1"/>
    <property type="molecule type" value="Genomic_DNA"/>
</dbReference>
<name>A0A1B2EAX5_9HYPH</name>